<keyword evidence="2" id="KW-1185">Reference proteome</keyword>
<name>A0A0V0QQN3_PSEPJ</name>
<dbReference type="GO" id="GO:0008081">
    <property type="term" value="F:phosphoric diester hydrolase activity"/>
    <property type="evidence" value="ECO:0007669"/>
    <property type="project" value="InterPro"/>
</dbReference>
<comment type="caution">
    <text evidence="1">The sequence shown here is derived from an EMBL/GenBank/DDBJ whole genome shotgun (WGS) entry which is preliminary data.</text>
</comment>
<dbReference type="Gene3D" id="3.20.20.190">
    <property type="entry name" value="Phosphatidylinositol (PI) phosphodiesterase"/>
    <property type="match status" value="1"/>
</dbReference>
<proteinExistence type="predicted"/>
<evidence type="ECO:0000313" key="2">
    <source>
        <dbReference type="Proteomes" id="UP000054937"/>
    </source>
</evidence>
<accession>A0A0V0QQN3</accession>
<dbReference type="Proteomes" id="UP000054937">
    <property type="component" value="Unassembled WGS sequence"/>
</dbReference>
<dbReference type="GO" id="GO:0006629">
    <property type="term" value="P:lipid metabolic process"/>
    <property type="evidence" value="ECO:0007669"/>
    <property type="project" value="InterPro"/>
</dbReference>
<dbReference type="SUPFAM" id="SSF51695">
    <property type="entry name" value="PLC-like phosphodiesterases"/>
    <property type="match status" value="1"/>
</dbReference>
<protein>
    <submittedName>
        <fullName evidence="1">PLC-like phosphodiesterase, TIM beta/alpha-barrel domain</fullName>
    </submittedName>
</protein>
<reference evidence="1 2" key="1">
    <citation type="journal article" date="2015" name="Sci. Rep.">
        <title>Genome of the facultative scuticociliatosis pathogen Pseudocohnilembus persalinus provides insight into its virulence through horizontal gene transfer.</title>
        <authorList>
            <person name="Xiong J."/>
            <person name="Wang G."/>
            <person name="Cheng J."/>
            <person name="Tian M."/>
            <person name="Pan X."/>
            <person name="Warren A."/>
            <person name="Jiang C."/>
            <person name="Yuan D."/>
            <person name="Miao W."/>
        </authorList>
    </citation>
    <scope>NUCLEOTIDE SEQUENCE [LARGE SCALE GENOMIC DNA]</scope>
    <source>
        <strain evidence="1">36N120E</strain>
    </source>
</reference>
<dbReference type="OrthoDB" id="368960at2759"/>
<dbReference type="AlphaFoldDB" id="A0A0V0QQN3"/>
<evidence type="ECO:0000313" key="1">
    <source>
        <dbReference type="EMBL" id="KRX04610.1"/>
    </source>
</evidence>
<dbReference type="InParanoid" id="A0A0V0QQN3"/>
<gene>
    <name evidence="1" type="ORF">PPERSA_04425</name>
</gene>
<dbReference type="EMBL" id="LDAU01000114">
    <property type="protein sequence ID" value="KRX04610.1"/>
    <property type="molecule type" value="Genomic_DNA"/>
</dbReference>
<dbReference type="OMA" id="INGWISQ"/>
<organism evidence="1 2">
    <name type="scientific">Pseudocohnilembus persalinus</name>
    <name type="common">Ciliate</name>
    <dbReference type="NCBI Taxonomy" id="266149"/>
    <lineage>
        <taxon>Eukaryota</taxon>
        <taxon>Sar</taxon>
        <taxon>Alveolata</taxon>
        <taxon>Ciliophora</taxon>
        <taxon>Intramacronucleata</taxon>
        <taxon>Oligohymenophorea</taxon>
        <taxon>Scuticociliatia</taxon>
        <taxon>Philasterida</taxon>
        <taxon>Pseudocohnilembidae</taxon>
        <taxon>Pseudocohnilembus</taxon>
    </lineage>
</organism>
<dbReference type="Pfam" id="PF16670">
    <property type="entry name" value="PI-PLC-C1"/>
    <property type="match status" value="1"/>
</dbReference>
<dbReference type="InterPro" id="IPR032075">
    <property type="entry name" value="PI-PLC-C1"/>
</dbReference>
<dbReference type="InterPro" id="IPR017946">
    <property type="entry name" value="PLC-like_Pdiesterase_TIM-brl"/>
</dbReference>
<sequence length="311" mass="36906">MECKHENQQNKDSLLNCSLKRLYFTNKKSFKEATLFDQQLKASHNSFDKGPLQKQLAYDKDFPAFGGCLSIEFDLVQNHNLLGKNDEWEFYLQHGKKYDKKSKKLTQALEEVQKWSEQNKNHPPIIIYLDIKTEMCFGDPIIQTEKLDEQILRHIKKDQLYMPINMLKHEKNIITYIKKYGYPKVSELLNKFIFVMSGSEKDIKTHTFRTTYYTHNYQERIAFLDLDARIFPLGALVDISQKNEKFLENRFIYNVPVKQEGWENIVQEARKKGYLTRVFQANNEKDWKKACKAGVHHIATDKIFQVDWTKF</sequence>